<feature type="transmembrane region" description="Helical" evidence="1">
    <location>
        <begin position="223"/>
        <end position="244"/>
    </location>
</feature>
<feature type="transmembrane region" description="Helical" evidence="1">
    <location>
        <begin position="147"/>
        <end position="163"/>
    </location>
</feature>
<feature type="transmembrane region" description="Helical" evidence="1">
    <location>
        <begin position="65"/>
        <end position="86"/>
    </location>
</feature>
<keyword evidence="1" id="KW-0812">Transmembrane</keyword>
<dbReference type="Pfam" id="PF01757">
    <property type="entry name" value="Acyl_transf_3"/>
    <property type="match status" value="1"/>
</dbReference>
<feature type="transmembrane region" description="Helical" evidence="1">
    <location>
        <begin position="170"/>
        <end position="187"/>
    </location>
</feature>
<evidence type="ECO:0000259" key="2">
    <source>
        <dbReference type="Pfam" id="PF01757"/>
    </source>
</evidence>
<dbReference type="Proteomes" id="UP000316888">
    <property type="component" value="Unassembled WGS sequence"/>
</dbReference>
<feature type="domain" description="Acyltransferase 3" evidence="2">
    <location>
        <begin position="23"/>
        <end position="324"/>
    </location>
</feature>
<evidence type="ECO:0000256" key="1">
    <source>
        <dbReference type="SAM" id="Phobius"/>
    </source>
</evidence>
<dbReference type="EMBL" id="SDPB01000021">
    <property type="protein sequence ID" value="TPH21267.1"/>
    <property type="molecule type" value="Genomic_DNA"/>
</dbReference>
<feature type="transmembrane region" description="Helical" evidence="1">
    <location>
        <begin position="21"/>
        <end position="39"/>
    </location>
</feature>
<dbReference type="AlphaFoldDB" id="A0A502LPM3"/>
<keyword evidence="3" id="KW-0808">Transferase</keyword>
<feature type="transmembrane region" description="Helical" evidence="1">
    <location>
        <begin position="250"/>
        <end position="270"/>
    </location>
</feature>
<feature type="transmembrane region" description="Helical" evidence="1">
    <location>
        <begin position="308"/>
        <end position="333"/>
    </location>
</feature>
<reference evidence="3 4" key="1">
    <citation type="submission" date="2019-01" db="EMBL/GenBank/DDBJ databases">
        <title>Comparative genomic analysis identifies haemin-independent Haemophilus haemolyticus: a formal re-classification of Haemophilus intermedius.</title>
        <authorList>
            <person name="Harris T.M."/>
            <person name="Price E.P."/>
            <person name="Sarovich D.S."/>
            <person name="Norskov-Lauritsen N."/>
            <person name="Beissbarth J."/>
            <person name="Chang A.B."/>
            <person name="Smith-Vaughan H.C."/>
        </authorList>
    </citation>
    <scope>NUCLEOTIDE SEQUENCE [LARGE SCALE GENOMIC DNA]</scope>
    <source>
        <strain evidence="3 4">60824 B Hi-4</strain>
    </source>
</reference>
<protein>
    <submittedName>
        <fullName evidence="3">Acyltransferase</fullName>
    </submittedName>
</protein>
<organism evidence="3 4">
    <name type="scientific">Haemophilus haemolyticus</name>
    <dbReference type="NCBI Taxonomy" id="726"/>
    <lineage>
        <taxon>Bacteria</taxon>
        <taxon>Pseudomonadati</taxon>
        <taxon>Pseudomonadota</taxon>
        <taxon>Gammaproteobacteria</taxon>
        <taxon>Pasteurellales</taxon>
        <taxon>Pasteurellaceae</taxon>
        <taxon>Haemophilus</taxon>
    </lineage>
</organism>
<keyword evidence="3" id="KW-0012">Acyltransferase</keyword>
<gene>
    <name evidence="3" type="ORF">EUX48_07850</name>
</gene>
<dbReference type="InterPro" id="IPR002656">
    <property type="entry name" value="Acyl_transf_3_dom"/>
</dbReference>
<comment type="caution">
    <text evidence="3">The sequence shown here is derived from an EMBL/GenBank/DDBJ whole genome shotgun (WGS) entry which is preliminary data.</text>
</comment>
<sequence>MKECKVSTDIEKGLISKRLSAFIKGVAIILMLFHHLFAYSERYPEGINIISIFNNIEVEQVIGQFGKYCVPLFLFVSGYGFSLSTNGRTSSKYYINKLVSFFISYWLVFFVFVPLSYFYSQWAFVQLDYYNFILNFFALSSSYNGEWWFILPYLLLMGLTPFLHKMKSNYIGLLALSYVLWGLSSFPSKAQSFLYWQPAYVLGFIFSDLKIRENFLKVTCNNYYKIFVFVSGLIILRVTFLNYGWDSMPFMVVFLILIILIAYGYLPNIFKLVIEEVGNKSLFIWLTHSFYCYHFAKDIVYYPRVSLFIFLELLVVSYLTSVVLIKVNNFILLNLRNRGFFKWLSL</sequence>
<evidence type="ECO:0000313" key="3">
    <source>
        <dbReference type="EMBL" id="TPH21267.1"/>
    </source>
</evidence>
<proteinExistence type="predicted"/>
<dbReference type="GO" id="GO:0016747">
    <property type="term" value="F:acyltransferase activity, transferring groups other than amino-acyl groups"/>
    <property type="evidence" value="ECO:0007669"/>
    <property type="project" value="InterPro"/>
</dbReference>
<keyword evidence="1" id="KW-0472">Membrane</keyword>
<accession>A0A502LPM3</accession>
<name>A0A502LPM3_HAEHA</name>
<evidence type="ECO:0000313" key="4">
    <source>
        <dbReference type="Proteomes" id="UP000316888"/>
    </source>
</evidence>
<keyword evidence="1" id="KW-1133">Transmembrane helix</keyword>
<feature type="transmembrane region" description="Helical" evidence="1">
    <location>
        <begin position="98"/>
        <end position="119"/>
    </location>
</feature>